<dbReference type="Proteomes" id="UP000694402">
    <property type="component" value="Unassembled WGS sequence"/>
</dbReference>
<name>A0A8C8MC59_ONCTS</name>
<dbReference type="AlphaFoldDB" id="A0A8C8MC59"/>
<dbReference type="Ensembl" id="ENSOTST00005085452.2">
    <property type="protein sequence ID" value="ENSOTSP00005078862.1"/>
    <property type="gene ID" value="ENSOTSG00005037123.2"/>
</dbReference>
<keyword evidence="1" id="KW-0472">Membrane</keyword>
<protein>
    <submittedName>
        <fullName evidence="2">Uncharacterized protein</fullName>
    </submittedName>
</protein>
<accession>A0A8C8MC59</accession>
<reference evidence="2" key="1">
    <citation type="submission" date="2025-08" db="UniProtKB">
        <authorList>
            <consortium name="Ensembl"/>
        </authorList>
    </citation>
    <scope>IDENTIFICATION</scope>
</reference>
<keyword evidence="3" id="KW-1185">Reference proteome</keyword>
<evidence type="ECO:0000313" key="2">
    <source>
        <dbReference type="Ensembl" id="ENSOTSP00005078862.1"/>
    </source>
</evidence>
<evidence type="ECO:0000256" key="1">
    <source>
        <dbReference type="SAM" id="Phobius"/>
    </source>
</evidence>
<evidence type="ECO:0000313" key="3">
    <source>
        <dbReference type="Proteomes" id="UP000694402"/>
    </source>
</evidence>
<organism evidence="2 3">
    <name type="scientific">Oncorhynchus tshawytscha</name>
    <name type="common">Chinook salmon</name>
    <name type="synonym">Salmo tshawytscha</name>
    <dbReference type="NCBI Taxonomy" id="74940"/>
    <lineage>
        <taxon>Eukaryota</taxon>
        <taxon>Metazoa</taxon>
        <taxon>Chordata</taxon>
        <taxon>Craniata</taxon>
        <taxon>Vertebrata</taxon>
        <taxon>Euteleostomi</taxon>
        <taxon>Actinopterygii</taxon>
        <taxon>Neopterygii</taxon>
        <taxon>Teleostei</taxon>
        <taxon>Protacanthopterygii</taxon>
        <taxon>Salmoniformes</taxon>
        <taxon>Salmonidae</taxon>
        <taxon>Salmoninae</taxon>
        <taxon>Oncorhynchus</taxon>
    </lineage>
</organism>
<gene>
    <name evidence="2" type="primary">UBE2V2</name>
</gene>
<sequence length="136" mass="14958">ASPEYSNTELAGVPCRFELACFHPWSVAFGALNGLRMGLSETKNMAWSKPLNVHRFIESVTWANTLGSVGECLSFPTRAEDDIITVVAGTMTGMLYKSTGQKVKHSIIKVIIGTQGVTITWLYILYIQNNMDTPSN</sequence>
<feature type="transmembrane region" description="Helical" evidence="1">
    <location>
        <begin position="107"/>
        <end position="127"/>
    </location>
</feature>
<keyword evidence="1" id="KW-0812">Transmembrane</keyword>
<keyword evidence="1" id="KW-1133">Transmembrane helix</keyword>
<reference evidence="2" key="2">
    <citation type="submission" date="2025-09" db="UniProtKB">
        <authorList>
            <consortium name="Ensembl"/>
        </authorList>
    </citation>
    <scope>IDENTIFICATION</scope>
</reference>
<dbReference type="GeneTree" id="ENSGT01060000249975"/>
<proteinExistence type="predicted"/>